<organism evidence="2">
    <name type="scientific">marine sediment metagenome</name>
    <dbReference type="NCBI Taxonomy" id="412755"/>
    <lineage>
        <taxon>unclassified sequences</taxon>
        <taxon>metagenomes</taxon>
        <taxon>ecological metagenomes</taxon>
    </lineage>
</organism>
<evidence type="ECO:0000259" key="1">
    <source>
        <dbReference type="Pfam" id="PF00582"/>
    </source>
</evidence>
<dbReference type="EMBL" id="BARW01008725">
    <property type="protein sequence ID" value="GAI86919.1"/>
    <property type="molecule type" value="Genomic_DNA"/>
</dbReference>
<dbReference type="Pfam" id="PF00582">
    <property type="entry name" value="Usp"/>
    <property type="match status" value="1"/>
</dbReference>
<dbReference type="SUPFAM" id="SSF52402">
    <property type="entry name" value="Adenine nucleotide alpha hydrolases-like"/>
    <property type="match status" value="1"/>
</dbReference>
<protein>
    <recommendedName>
        <fullName evidence="1">UspA domain-containing protein</fullName>
    </recommendedName>
</protein>
<dbReference type="Gene3D" id="3.40.50.620">
    <property type="entry name" value="HUPs"/>
    <property type="match status" value="1"/>
</dbReference>
<reference evidence="2" key="1">
    <citation type="journal article" date="2014" name="Front. Microbiol.">
        <title>High frequency of phylogenetically diverse reductive dehalogenase-homologous genes in deep subseafloor sedimentary metagenomes.</title>
        <authorList>
            <person name="Kawai M."/>
            <person name="Futagami T."/>
            <person name="Toyoda A."/>
            <person name="Takaki Y."/>
            <person name="Nishi S."/>
            <person name="Hori S."/>
            <person name="Arai W."/>
            <person name="Tsubouchi T."/>
            <person name="Morono Y."/>
            <person name="Uchiyama I."/>
            <person name="Ito T."/>
            <person name="Fujiyama A."/>
            <person name="Inagaki F."/>
            <person name="Takami H."/>
        </authorList>
    </citation>
    <scope>NUCLEOTIDE SEQUENCE</scope>
    <source>
        <strain evidence="2">Expedition CK06-06</strain>
    </source>
</reference>
<feature type="domain" description="UspA" evidence="1">
    <location>
        <begin position="1"/>
        <end position="34"/>
    </location>
</feature>
<evidence type="ECO:0000313" key="2">
    <source>
        <dbReference type="EMBL" id="GAI86919.1"/>
    </source>
</evidence>
<dbReference type="AlphaFoldDB" id="X1U3N9"/>
<name>X1U3N9_9ZZZZ</name>
<dbReference type="InterPro" id="IPR006016">
    <property type="entry name" value="UspA"/>
</dbReference>
<feature type="non-terminal residue" evidence="2">
    <location>
        <position position="1"/>
    </location>
</feature>
<accession>X1U3N9</accession>
<sequence length="34" mass="3584">VLGSKGASELGTYPIGSIANKVVQYAHKPVMLVR</sequence>
<dbReference type="InterPro" id="IPR014729">
    <property type="entry name" value="Rossmann-like_a/b/a_fold"/>
</dbReference>
<comment type="caution">
    <text evidence="2">The sequence shown here is derived from an EMBL/GenBank/DDBJ whole genome shotgun (WGS) entry which is preliminary data.</text>
</comment>
<proteinExistence type="predicted"/>
<gene>
    <name evidence="2" type="ORF">S12H4_17782</name>
</gene>